<evidence type="ECO:0000256" key="3">
    <source>
        <dbReference type="ARBA" id="ARBA00022679"/>
    </source>
</evidence>
<keyword evidence="2" id="KW-0328">Glycosyltransferase</keyword>
<dbReference type="InterPro" id="IPR036291">
    <property type="entry name" value="NAD(P)-bd_dom_sf"/>
</dbReference>
<dbReference type="PANTHER" id="PTHR43685">
    <property type="entry name" value="GLYCOSYLTRANSFERASE"/>
    <property type="match status" value="1"/>
</dbReference>
<name>A0A150QVB2_SORCE</name>
<dbReference type="EMBL" id="JEMB01003511">
    <property type="protein sequence ID" value="KYF71576.1"/>
    <property type="molecule type" value="Genomic_DNA"/>
</dbReference>
<keyword evidence="3 5" id="KW-0808">Transferase</keyword>
<evidence type="ECO:0000256" key="1">
    <source>
        <dbReference type="ARBA" id="ARBA00006739"/>
    </source>
</evidence>
<dbReference type="PANTHER" id="PTHR43685:SF5">
    <property type="entry name" value="GLYCOSYLTRANSFERASE EPSE-RELATED"/>
    <property type="match status" value="1"/>
</dbReference>
<feature type="domain" description="Glycosyltransferase 2-like" evidence="4">
    <location>
        <begin position="18"/>
        <end position="185"/>
    </location>
</feature>
<dbReference type="InterPro" id="IPR050834">
    <property type="entry name" value="Glycosyltransf_2"/>
</dbReference>
<dbReference type="Gene3D" id="3.40.50.720">
    <property type="entry name" value="NAD(P)-binding Rossmann-like Domain"/>
    <property type="match status" value="1"/>
</dbReference>
<dbReference type="GO" id="GO:0016757">
    <property type="term" value="F:glycosyltransferase activity"/>
    <property type="evidence" value="ECO:0007669"/>
    <property type="project" value="UniProtKB-KW"/>
</dbReference>
<evidence type="ECO:0000259" key="4">
    <source>
        <dbReference type="Pfam" id="PF00535"/>
    </source>
</evidence>
<evidence type="ECO:0000313" key="5">
    <source>
        <dbReference type="EMBL" id="KYF71576.1"/>
    </source>
</evidence>
<protein>
    <submittedName>
        <fullName evidence="5">Glycosyl transferase</fullName>
    </submittedName>
</protein>
<organism evidence="5 6">
    <name type="scientific">Sorangium cellulosum</name>
    <name type="common">Polyangium cellulosum</name>
    <dbReference type="NCBI Taxonomy" id="56"/>
    <lineage>
        <taxon>Bacteria</taxon>
        <taxon>Pseudomonadati</taxon>
        <taxon>Myxococcota</taxon>
        <taxon>Polyangia</taxon>
        <taxon>Polyangiales</taxon>
        <taxon>Polyangiaceae</taxon>
        <taxon>Sorangium</taxon>
    </lineage>
</organism>
<dbReference type="Gene3D" id="3.90.550.10">
    <property type="entry name" value="Spore Coat Polysaccharide Biosynthesis Protein SpsA, Chain A"/>
    <property type="match status" value="1"/>
</dbReference>
<accession>A0A150QVB2</accession>
<sequence>MDAAPARHHGPGVAPLVSVLLPYRQAEATIEEALESVLAERDVDLEVIAVDDGSTDAGPSTVARIAQRDLRVVPVAAGGVGIARALSRAAEAARGELLARMDGDDISVGGRLARQAEALTRDPRLGVVGARVEAFAAGPVGEGMLRYVDWLNSILTPEDHAREMFVESPLCHPSVMLRRSALEQVGGFREAPWAEDYDLWLRLDAAGVRMAKLPELGLRWRHREGRATFADPRYAIERFLEAKAHYLARKLGAARPVAVWGAGKTGRRLARALARNGVPPERFVDIDPRKIGRTAQGAPIVDPSRLERGAQMLVVAVGARGARALIRAHLAARGFVEGSDYVCAS</sequence>
<dbReference type="InterPro" id="IPR001173">
    <property type="entry name" value="Glyco_trans_2-like"/>
</dbReference>
<dbReference type="InterPro" id="IPR029044">
    <property type="entry name" value="Nucleotide-diphossugar_trans"/>
</dbReference>
<dbReference type="SUPFAM" id="SSF51735">
    <property type="entry name" value="NAD(P)-binding Rossmann-fold domains"/>
    <property type="match status" value="1"/>
</dbReference>
<proteinExistence type="inferred from homology"/>
<comment type="similarity">
    <text evidence="1">Belongs to the glycosyltransferase 2 family.</text>
</comment>
<dbReference type="Proteomes" id="UP000075635">
    <property type="component" value="Unassembled WGS sequence"/>
</dbReference>
<reference evidence="5 6" key="1">
    <citation type="submission" date="2014-02" db="EMBL/GenBank/DDBJ databases">
        <title>The small core and large imbalanced accessory genome model reveals a collaborative survival strategy of Sorangium cellulosum strains in nature.</title>
        <authorList>
            <person name="Han K."/>
            <person name="Peng R."/>
            <person name="Blom J."/>
            <person name="Li Y.-Z."/>
        </authorList>
    </citation>
    <scope>NUCLEOTIDE SEQUENCE [LARGE SCALE GENOMIC DNA]</scope>
    <source>
        <strain evidence="5 6">So0011-07</strain>
    </source>
</reference>
<comment type="caution">
    <text evidence="5">The sequence shown here is derived from an EMBL/GenBank/DDBJ whole genome shotgun (WGS) entry which is preliminary data.</text>
</comment>
<evidence type="ECO:0000256" key="2">
    <source>
        <dbReference type="ARBA" id="ARBA00022676"/>
    </source>
</evidence>
<dbReference type="SUPFAM" id="SSF53448">
    <property type="entry name" value="Nucleotide-diphospho-sugar transferases"/>
    <property type="match status" value="1"/>
</dbReference>
<gene>
    <name evidence="5" type="ORF">BE17_25595</name>
</gene>
<dbReference type="Pfam" id="PF00535">
    <property type="entry name" value="Glycos_transf_2"/>
    <property type="match status" value="1"/>
</dbReference>
<dbReference type="AlphaFoldDB" id="A0A150QVB2"/>
<evidence type="ECO:0000313" key="6">
    <source>
        <dbReference type="Proteomes" id="UP000075635"/>
    </source>
</evidence>